<dbReference type="EMBL" id="CP003155">
    <property type="protein sequence ID" value="AEV30252.1"/>
    <property type="molecule type" value="Genomic_DNA"/>
</dbReference>
<protein>
    <submittedName>
        <fullName evidence="1">Uncharacterized protein</fullName>
    </submittedName>
</protein>
<organism evidence="1 2">
    <name type="scientific">Sphaerochaeta pleomorpha (strain ATCC BAA-1885 / DSM 22778 / Grapes)</name>
    <dbReference type="NCBI Taxonomy" id="158190"/>
    <lineage>
        <taxon>Bacteria</taxon>
        <taxon>Pseudomonadati</taxon>
        <taxon>Spirochaetota</taxon>
        <taxon>Spirochaetia</taxon>
        <taxon>Spirochaetales</taxon>
        <taxon>Sphaerochaetaceae</taxon>
        <taxon>Sphaerochaeta</taxon>
    </lineage>
</organism>
<accession>G8QU05</accession>
<dbReference type="RefSeq" id="WP_014271092.1">
    <property type="nucleotide sequence ID" value="NC_016633.1"/>
</dbReference>
<evidence type="ECO:0000313" key="2">
    <source>
        <dbReference type="Proteomes" id="UP000005632"/>
    </source>
</evidence>
<name>G8QU05_SPHPG</name>
<reference evidence="1 2" key="1">
    <citation type="submission" date="2011-11" db="EMBL/GenBank/DDBJ databases">
        <title>Complete sequence of Spirochaeta sp. grapes.</title>
        <authorList>
            <consortium name="US DOE Joint Genome Institute"/>
            <person name="Lucas S."/>
            <person name="Han J."/>
            <person name="Lapidus A."/>
            <person name="Cheng J.-F."/>
            <person name="Goodwin L."/>
            <person name="Pitluck S."/>
            <person name="Peters L."/>
            <person name="Ovchinnikova G."/>
            <person name="Munk A.C."/>
            <person name="Detter J.C."/>
            <person name="Han C."/>
            <person name="Tapia R."/>
            <person name="Land M."/>
            <person name="Hauser L."/>
            <person name="Kyrpides N."/>
            <person name="Ivanova N."/>
            <person name="Pagani I."/>
            <person name="Ritalahtilisa K."/>
            <person name="Loeffler F."/>
            <person name="Woyke T."/>
        </authorList>
    </citation>
    <scope>NUCLEOTIDE SEQUENCE [LARGE SCALE GENOMIC DNA]</scope>
    <source>
        <strain evidence="2">ATCC BAA-1885 / DSM 22778 / Grapes</strain>
    </source>
</reference>
<dbReference type="KEGG" id="sgp:SpiGrapes_2491"/>
<proteinExistence type="predicted"/>
<keyword evidence="2" id="KW-1185">Reference proteome</keyword>
<dbReference type="eggNOG" id="ENOG50342TQ">
    <property type="taxonomic scope" value="Bacteria"/>
</dbReference>
<gene>
    <name evidence="1" type="ordered locus">SpiGrapes_2491</name>
</gene>
<dbReference type="Proteomes" id="UP000005632">
    <property type="component" value="Chromosome"/>
</dbReference>
<sequence length="475" mass="52262">MKQTHAEKKAKGRNVFLALAMVFLLLVLASCSSISNLVRSSVEGVPSWVYQPEAKVNQIVFVGKGNANVMFNARLIAYEDILNQLSTFVGEDVLEAYYRELTTTDSIVDLGLKITHEYEKVDQNGSNAYLMATAETAKIVSKRTDVFNAMLERDSAIAGFIADAETAYRSNKDVEAVRLYLQAAAESSTGLVSDKKYEVDALLEKAESIIASMRFSIAKSDSSKATCTVYLRRKSRLLSPKVSNAPIKASFSARNSLGRNYTDSLLFNTAANGYITFLPYNKGIAGSGTIIFGIDLDDSLSFLQEVLTSEQMQRLKDVILENRVSFAYSLVSPLQASGIFADIHEYSSQGELLPSHVATEAMCNEFSIDSIYVEPTYVVSSEGKELISEIGKLGKDAKFFMLGRVGVVDEQLFGQKNTVVVSGTVQLWNLESGKILGDTLDIEAVAFDNDLSKARDEAFRKFGMISSYLLSQYLF</sequence>
<dbReference type="STRING" id="158190.SpiGrapes_2491"/>
<dbReference type="HOGENOM" id="CLU_574784_0_0_12"/>
<dbReference type="AlphaFoldDB" id="G8QU05"/>
<dbReference type="PROSITE" id="PS51257">
    <property type="entry name" value="PROKAR_LIPOPROTEIN"/>
    <property type="match status" value="1"/>
</dbReference>
<evidence type="ECO:0000313" key="1">
    <source>
        <dbReference type="EMBL" id="AEV30252.1"/>
    </source>
</evidence>
<dbReference type="OrthoDB" id="369330at2"/>